<evidence type="ECO:0000256" key="1">
    <source>
        <dbReference type="SAM" id="MobiDB-lite"/>
    </source>
</evidence>
<evidence type="ECO:0008006" key="4">
    <source>
        <dbReference type="Google" id="ProtNLM"/>
    </source>
</evidence>
<keyword evidence="3" id="KW-1185">Reference proteome</keyword>
<dbReference type="AlphaFoldDB" id="A0A5C2RQJ3"/>
<evidence type="ECO:0000313" key="2">
    <source>
        <dbReference type="EMBL" id="RPD53189.1"/>
    </source>
</evidence>
<dbReference type="STRING" id="1328759.A0A5C2RQJ3"/>
<evidence type="ECO:0000313" key="3">
    <source>
        <dbReference type="Proteomes" id="UP000313359"/>
    </source>
</evidence>
<feature type="compositionally biased region" description="Low complexity" evidence="1">
    <location>
        <begin position="481"/>
        <end position="498"/>
    </location>
</feature>
<accession>A0A5C2RQJ3</accession>
<reference evidence="2" key="1">
    <citation type="journal article" date="2018" name="Genome Biol. Evol.">
        <title>Genomics and development of Lentinus tigrinus, a white-rot wood-decaying mushroom with dimorphic fruiting bodies.</title>
        <authorList>
            <person name="Wu B."/>
            <person name="Xu Z."/>
            <person name="Knudson A."/>
            <person name="Carlson A."/>
            <person name="Chen N."/>
            <person name="Kovaka S."/>
            <person name="LaButti K."/>
            <person name="Lipzen A."/>
            <person name="Pennachio C."/>
            <person name="Riley R."/>
            <person name="Schakwitz W."/>
            <person name="Umezawa K."/>
            <person name="Ohm R.A."/>
            <person name="Grigoriev I.V."/>
            <person name="Nagy L.G."/>
            <person name="Gibbons J."/>
            <person name="Hibbett D."/>
        </authorList>
    </citation>
    <scope>NUCLEOTIDE SEQUENCE [LARGE SCALE GENOMIC DNA]</scope>
    <source>
        <strain evidence="2">ALCF2SS1-6</strain>
    </source>
</reference>
<feature type="region of interest" description="Disordered" evidence="1">
    <location>
        <begin position="481"/>
        <end position="547"/>
    </location>
</feature>
<dbReference type="EMBL" id="ML122327">
    <property type="protein sequence ID" value="RPD53189.1"/>
    <property type="molecule type" value="Genomic_DNA"/>
</dbReference>
<feature type="region of interest" description="Disordered" evidence="1">
    <location>
        <begin position="1"/>
        <end position="31"/>
    </location>
</feature>
<organism evidence="2 3">
    <name type="scientific">Lentinus tigrinus ALCF2SS1-6</name>
    <dbReference type="NCBI Taxonomy" id="1328759"/>
    <lineage>
        <taxon>Eukaryota</taxon>
        <taxon>Fungi</taxon>
        <taxon>Dikarya</taxon>
        <taxon>Basidiomycota</taxon>
        <taxon>Agaricomycotina</taxon>
        <taxon>Agaricomycetes</taxon>
        <taxon>Polyporales</taxon>
        <taxon>Polyporaceae</taxon>
        <taxon>Lentinus</taxon>
    </lineage>
</organism>
<feature type="compositionally biased region" description="Basic and acidic residues" evidence="1">
    <location>
        <begin position="1"/>
        <end position="11"/>
    </location>
</feature>
<dbReference type="Proteomes" id="UP000313359">
    <property type="component" value="Unassembled WGS sequence"/>
</dbReference>
<gene>
    <name evidence="2" type="ORF">L227DRAFT_513676</name>
</gene>
<name>A0A5C2RQJ3_9APHY</name>
<proteinExistence type="predicted"/>
<protein>
    <recommendedName>
        <fullName evidence="4">F-box domain-containing protein</fullName>
    </recommendedName>
</protein>
<dbReference type="OrthoDB" id="3171058at2759"/>
<sequence>MDEPPPKHDPVPSDAAPPPVDDGVLRTPTVDHTSLPPELWLEIFRYATHVPRARSIAPGDPLLPEKPVDYVRGMNSPIQSMRTKCALVRVCHAWKVLATELLYEHVVLGSAQRIENLCKALRESRREIKHDDGALQKVEDSGYGQWVRHLEVRRWARSHQTQFYWQAIIRAVSYCSRLRVFSGVWQEPLPDGFLPVLVQYLPPSLKELFWQQDSVLIVSKELPVLASSALTKFSTLRILDLRKICILDAGRSLQHITFESLTFPHVTHLALPTCPLLLRYASKQVMPELCHLVLDASGAPRTVHAPFVTKELVSFLDVYGHQLRTVELLPSNTQSMRPGPINISAFLSPSACPNLETLVFDSRTPSVVNFVNYNASVSSAPPLEAPHPTLRRVGVRGIGVNQLYPNKPTHAQAHLEAFAAYRVFFPALELVRTLGFLVGTSTDPYAPDVFIWWTEKFERVGVDLQDGEGVVWMLEEAPAPAPASTASNANTGANGESGQTVPEPKAQDMGDGGANQEQFITGVEGVKAGRPQETELKKQPIAFPTGA</sequence>